<dbReference type="GO" id="GO:0016301">
    <property type="term" value="F:kinase activity"/>
    <property type="evidence" value="ECO:0007669"/>
    <property type="project" value="UniProtKB-KW"/>
</dbReference>
<evidence type="ECO:0000313" key="1">
    <source>
        <dbReference type="EMBL" id="DAG97939.1"/>
    </source>
</evidence>
<keyword evidence="1" id="KW-0808">Transferase</keyword>
<organism evidence="1">
    <name type="scientific">Ackermannviridae sp</name>
    <dbReference type="NCBI Taxonomy" id="2831612"/>
    <lineage>
        <taxon>Viruses</taxon>
        <taxon>Duplodnaviria</taxon>
        <taxon>Heunggongvirae</taxon>
        <taxon>Uroviricota</taxon>
        <taxon>Caudoviricetes</taxon>
        <taxon>Pantevenvirales</taxon>
        <taxon>Ackermannviridae</taxon>
    </lineage>
</organism>
<protein>
    <submittedName>
        <fullName evidence="1">PolyVal Serine/Threonine/Tyrosine Kinase</fullName>
    </submittedName>
</protein>
<dbReference type="Pfam" id="PF18762">
    <property type="entry name" value="Kinase-PolyVal"/>
    <property type="match status" value="1"/>
</dbReference>
<dbReference type="EMBL" id="BK035393">
    <property type="protein sequence ID" value="DAG97939.1"/>
    <property type="molecule type" value="Genomic_DNA"/>
</dbReference>
<keyword evidence="1" id="KW-0418">Kinase</keyword>
<proteinExistence type="predicted"/>
<name>A0A8S5VTK9_9CAUD</name>
<sequence>MNHLIKPIFESWRSDFTRVIDCGYDVDIYDEILASVIDGDIMQPLNTGGESFVWKHIDGDKVVKSTSTRLLGVSCDYEVNADFWCRSLKTYNQVFPESKITPIAFCIIENDSSYFMTTQKFIEGVDATEEEIRRDLRKRGFRPCKNKETGYSRNIYFDGYYLIDDVRESNVIKSGGEFYYIDVGCYIVNNPDNYEFID</sequence>
<accession>A0A8S5VTK9</accession>
<reference evidence="1" key="1">
    <citation type="journal article" date="2021" name="Proc. Natl. Acad. Sci. U.S.A.">
        <title>A Catalog of Tens of Thousands of Viruses from Human Metagenomes Reveals Hidden Associations with Chronic Diseases.</title>
        <authorList>
            <person name="Tisza M.J."/>
            <person name="Buck C.B."/>
        </authorList>
    </citation>
    <scope>NUCLEOTIDE SEQUENCE</scope>
    <source>
        <strain evidence="1">CtASH1</strain>
    </source>
</reference>
<dbReference type="InterPro" id="IPR041055">
    <property type="entry name" value="Kinase-PolyVal"/>
</dbReference>